<dbReference type="Proteomes" id="UP000253868">
    <property type="component" value="Chromosome"/>
</dbReference>
<feature type="compositionally biased region" description="Basic and acidic residues" evidence="1">
    <location>
        <begin position="100"/>
        <end position="114"/>
    </location>
</feature>
<reference evidence="3" key="1">
    <citation type="submission" date="2018-07" db="EMBL/GenBank/DDBJ databases">
        <authorList>
            <person name="Zhao J."/>
        </authorList>
    </citation>
    <scope>NUCLEOTIDE SEQUENCE [LARGE SCALE GENOMIC DNA]</scope>
    <source>
        <strain evidence="3">GSSD-12</strain>
    </source>
</reference>
<dbReference type="EMBL" id="CP031194">
    <property type="protein sequence ID" value="AXG76518.1"/>
    <property type="molecule type" value="Genomic_DNA"/>
</dbReference>
<feature type="region of interest" description="Disordered" evidence="1">
    <location>
        <begin position="1"/>
        <end position="114"/>
    </location>
</feature>
<evidence type="ECO:0000256" key="1">
    <source>
        <dbReference type="SAM" id="MobiDB-lite"/>
    </source>
</evidence>
<dbReference type="OrthoDB" id="4335459at2"/>
<feature type="compositionally biased region" description="Acidic residues" evidence="1">
    <location>
        <begin position="40"/>
        <end position="62"/>
    </location>
</feature>
<evidence type="ECO:0000313" key="2">
    <source>
        <dbReference type="EMBL" id="AXG76518.1"/>
    </source>
</evidence>
<proteinExistence type="predicted"/>
<gene>
    <name evidence="2" type="ORF">DVK44_01230</name>
</gene>
<organism evidence="2 3">
    <name type="scientific">Streptomyces paludis</name>
    <dbReference type="NCBI Taxonomy" id="2282738"/>
    <lineage>
        <taxon>Bacteria</taxon>
        <taxon>Bacillati</taxon>
        <taxon>Actinomycetota</taxon>
        <taxon>Actinomycetes</taxon>
        <taxon>Kitasatosporales</taxon>
        <taxon>Streptomycetaceae</taxon>
        <taxon>Streptomyces</taxon>
    </lineage>
</organism>
<dbReference type="AlphaFoldDB" id="A0A345HIJ4"/>
<accession>A0A345HIJ4</accession>
<name>A0A345HIJ4_9ACTN</name>
<dbReference type="KEGG" id="spad:DVK44_01230"/>
<dbReference type="RefSeq" id="WP_114657835.1">
    <property type="nucleotide sequence ID" value="NZ_CP031194.1"/>
</dbReference>
<evidence type="ECO:0000313" key="3">
    <source>
        <dbReference type="Proteomes" id="UP000253868"/>
    </source>
</evidence>
<keyword evidence="3" id="KW-1185">Reference proteome</keyword>
<protein>
    <submittedName>
        <fullName evidence="2">Uncharacterized protein</fullName>
    </submittedName>
</protein>
<sequence length="186" mass="20141">MEQRIDPKVQPEYAAGTDPAYIPGLTAPRPGAEEKTAPAEEPEPEAAAEADVQDAAAEDADREDAPAADSEPAESEPAESEQGKKEGEAAAEDDGPVFEASDRRGSITADRDGVRFRLDEEEADFRWDEIGAVEVGTPRFGRRFTVTVHVSSRRWFTAEVDAAARSDLKGWAAELDAVLDAYFEES</sequence>